<dbReference type="InterPro" id="IPR001638">
    <property type="entry name" value="Solute-binding_3/MltF_N"/>
</dbReference>
<keyword evidence="6" id="KW-1185">Reference proteome</keyword>
<dbReference type="EMBL" id="NOWF01000004">
    <property type="protein sequence ID" value="OYD08059.1"/>
    <property type="molecule type" value="Genomic_DNA"/>
</dbReference>
<sequence>MVKPLSGIIPAILSLFLVITGCGAESSNDTGEGHVLKVGTDAAYPPFEKQEGDGTITGFDIEVMKAIAAAEGFEIEVEHTGWDPLLEGLKNGKLDAGISAITITEDRKKNYDFSDPYFEAKQLILVPESSKSDSLQDLKGKKIGVQAATTGEEVVKKAFGKTYQGLRGYDSTPAAIDDLGNGRVDAVVADNGVVKEYMKRLPEGQFKIVEDDSFEPEQYGIAVQKGNQEVLDKINSGLKTIKKDGTYDQIYKKYFGEE</sequence>
<feature type="domain" description="Ionotropic glutamate receptor C-terminal" evidence="4">
    <location>
        <begin position="35"/>
        <end position="257"/>
    </location>
</feature>
<dbReference type="PANTHER" id="PTHR35936:SF17">
    <property type="entry name" value="ARGININE-BINDING EXTRACELLULAR PROTEIN ARTP"/>
    <property type="match status" value="1"/>
</dbReference>
<comment type="caution">
    <text evidence="5">The sequence shown here is derived from an EMBL/GenBank/DDBJ whole genome shotgun (WGS) entry which is preliminary data.</text>
</comment>
<dbReference type="Pfam" id="PF00497">
    <property type="entry name" value="SBP_bac_3"/>
    <property type="match status" value="1"/>
</dbReference>
<organism evidence="5 6">
    <name type="scientific">Paludifilum halophilum</name>
    <dbReference type="NCBI Taxonomy" id="1642702"/>
    <lineage>
        <taxon>Bacteria</taxon>
        <taxon>Bacillati</taxon>
        <taxon>Bacillota</taxon>
        <taxon>Bacilli</taxon>
        <taxon>Bacillales</taxon>
        <taxon>Thermoactinomycetaceae</taxon>
        <taxon>Paludifilum</taxon>
    </lineage>
</organism>
<evidence type="ECO:0000313" key="5">
    <source>
        <dbReference type="EMBL" id="OYD08059.1"/>
    </source>
</evidence>
<protein>
    <submittedName>
        <fullName evidence="5">Basic amino acid ABC transporter substrate-binding protein</fullName>
    </submittedName>
</protein>
<name>A0A235B7V0_9BACL</name>
<feature type="chain" id="PRO_5012150093" evidence="2">
    <location>
        <begin position="25"/>
        <end position="258"/>
    </location>
</feature>
<gene>
    <name evidence="5" type="ORF">CHM34_08065</name>
</gene>
<evidence type="ECO:0000259" key="3">
    <source>
        <dbReference type="SMART" id="SM00062"/>
    </source>
</evidence>
<feature type="signal peptide" evidence="2">
    <location>
        <begin position="1"/>
        <end position="24"/>
    </location>
</feature>
<accession>A0A235B7V0</accession>
<keyword evidence="1 2" id="KW-0732">Signal</keyword>
<dbReference type="PROSITE" id="PS51257">
    <property type="entry name" value="PROKAR_LIPOPROTEIN"/>
    <property type="match status" value="1"/>
</dbReference>
<evidence type="ECO:0000313" key="6">
    <source>
        <dbReference type="Proteomes" id="UP000215459"/>
    </source>
</evidence>
<evidence type="ECO:0000256" key="1">
    <source>
        <dbReference type="ARBA" id="ARBA00022729"/>
    </source>
</evidence>
<dbReference type="SUPFAM" id="SSF53850">
    <property type="entry name" value="Periplasmic binding protein-like II"/>
    <property type="match status" value="1"/>
</dbReference>
<reference evidence="5 6" key="1">
    <citation type="submission" date="2017-07" db="EMBL/GenBank/DDBJ databases">
        <title>The genome sequence of Paludifilum halophilum highlights mechanisms for microbial adaptation to high salt environemnts.</title>
        <authorList>
            <person name="Belbahri L."/>
        </authorList>
    </citation>
    <scope>NUCLEOTIDE SEQUENCE [LARGE SCALE GENOMIC DNA]</scope>
    <source>
        <strain evidence="5 6">DSM 102817</strain>
    </source>
</reference>
<dbReference type="PANTHER" id="PTHR35936">
    <property type="entry name" value="MEMBRANE-BOUND LYTIC MUREIN TRANSGLYCOSYLASE F"/>
    <property type="match status" value="1"/>
</dbReference>
<dbReference type="RefSeq" id="WP_094264093.1">
    <property type="nucleotide sequence ID" value="NZ_NOWF01000004.1"/>
</dbReference>
<dbReference type="Gene3D" id="3.40.190.10">
    <property type="entry name" value="Periplasmic binding protein-like II"/>
    <property type="match status" value="2"/>
</dbReference>
<evidence type="ECO:0000256" key="2">
    <source>
        <dbReference type="SAM" id="SignalP"/>
    </source>
</evidence>
<dbReference type="AlphaFoldDB" id="A0A235B7V0"/>
<dbReference type="Proteomes" id="UP000215459">
    <property type="component" value="Unassembled WGS sequence"/>
</dbReference>
<proteinExistence type="predicted"/>
<dbReference type="GO" id="GO:0016020">
    <property type="term" value="C:membrane"/>
    <property type="evidence" value="ECO:0007669"/>
    <property type="project" value="InterPro"/>
</dbReference>
<dbReference type="GO" id="GO:0015276">
    <property type="term" value="F:ligand-gated monoatomic ion channel activity"/>
    <property type="evidence" value="ECO:0007669"/>
    <property type="project" value="InterPro"/>
</dbReference>
<feature type="domain" description="Solute-binding protein family 3/N-terminal" evidence="3">
    <location>
        <begin position="35"/>
        <end position="258"/>
    </location>
</feature>
<dbReference type="InterPro" id="IPR001320">
    <property type="entry name" value="Iontro_rcpt_C"/>
</dbReference>
<dbReference type="CDD" id="cd13624">
    <property type="entry name" value="PBP2_Arg_Lys_His"/>
    <property type="match status" value="1"/>
</dbReference>
<dbReference type="SMART" id="SM00062">
    <property type="entry name" value="PBPb"/>
    <property type="match status" value="1"/>
</dbReference>
<dbReference type="SMART" id="SM00079">
    <property type="entry name" value="PBPe"/>
    <property type="match status" value="1"/>
</dbReference>
<dbReference type="OrthoDB" id="9775197at2"/>
<evidence type="ECO:0000259" key="4">
    <source>
        <dbReference type="SMART" id="SM00079"/>
    </source>
</evidence>